<comment type="caution">
    <text evidence="2">The sequence shown here is derived from an EMBL/GenBank/DDBJ whole genome shotgun (WGS) entry which is preliminary data.</text>
</comment>
<feature type="transmembrane region" description="Helical" evidence="1">
    <location>
        <begin position="125"/>
        <end position="146"/>
    </location>
</feature>
<evidence type="ECO:0000256" key="1">
    <source>
        <dbReference type="SAM" id="Phobius"/>
    </source>
</evidence>
<organism evidence="2">
    <name type="scientific">mine drainage metagenome</name>
    <dbReference type="NCBI Taxonomy" id="410659"/>
    <lineage>
        <taxon>unclassified sequences</taxon>
        <taxon>metagenomes</taxon>
        <taxon>ecological metagenomes</taxon>
    </lineage>
</organism>
<reference evidence="2" key="1">
    <citation type="submission" date="2013-08" db="EMBL/GenBank/DDBJ databases">
        <authorList>
            <person name="Mendez C."/>
            <person name="Richter M."/>
            <person name="Ferrer M."/>
            <person name="Sanchez J."/>
        </authorList>
    </citation>
    <scope>NUCLEOTIDE SEQUENCE</scope>
</reference>
<feature type="transmembrane region" description="Helical" evidence="1">
    <location>
        <begin position="31"/>
        <end position="50"/>
    </location>
</feature>
<evidence type="ECO:0000313" key="2">
    <source>
        <dbReference type="EMBL" id="EQD31026.1"/>
    </source>
</evidence>
<feature type="non-terminal residue" evidence="2">
    <location>
        <position position="178"/>
    </location>
</feature>
<dbReference type="AlphaFoldDB" id="T0Y7E1"/>
<evidence type="ECO:0008006" key="3">
    <source>
        <dbReference type="Google" id="ProtNLM"/>
    </source>
</evidence>
<dbReference type="Gene3D" id="1.20.1250.20">
    <property type="entry name" value="MFS general substrate transporter like domains"/>
    <property type="match status" value="1"/>
</dbReference>
<dbReference type="SUPFAM" id="SSF103473">
    <property type="entry name" value="MFS general substrate transporter"/>
    <property type="match status" value="1"/>
</dbReference>
<gene>
    <name evidence="2" type="ORF">B2A_13861</name>
</gene>
<dbReference type="EMBL" id="AUZZ01010049">
    <property type="protein sequence ID" value="EQD31026.1"/>
    <property type="molecule type" value="Genomic_DNA"/>
</dbReference>
<protein>
    <recommendedName>
        <fullName evidence="3">MFS transporter</fullName>
    </recommendedName>
</protein>
<reference evidence="2" key="2">
    <citation type="journal article" date="2014" name="ISME J.">
        <title>Microbial stratification in low pH oxic and suboxic macroscopic growths along an acid mine drainage.</title>
        <authorList>
            <person name="Mendez-Garcia C."/>
            <person name="Mesa V."/>
            <person name="Sprenger R.R."/>
            <person name="Richter M."/>
            <person name="Diez M.S."/>
            <person name="Solano J."/>
            <person name="Bargiela R."/>
            <person name="Golyshina O.V."/>
            <person name="Manteca A."/>
            <person name="Ramos J.L."/>
            <person name="Gallego J.R."/>
            <person name="Llorente I."/>
            <person name="Martins Dos Santos V.A."/>
            <person name="Jensen O.N."/>
            <person name="Pelaez A.I."/>
            <person name="Sanchez J."/>
            <person name="Ferrer M."/>
        </authorList>
    </citation>
    <scope>NUCLEOTIDE SEQUENCE</scope>
</reference>
<sequence>MGLTNAVFGMMNGFAVVTLPQMLAAEGVPGGHIAAITAAIISPGFWAFIFSPMLDVRLRRRTYALLFGAIAAVAVAFTVLHHSEVGAVELVMVVGYLCAAFYQGSVGGWMGSLISPEEDSRLGTWFNIANIGSGGIIIVAGGPLILHSPPAVGAAFMLLAMLVPLLLFPFIPAPPPDK</sequence>
<feature type="transmembrane region" description="Helical" evidence="1">
    <location>
        <begin position="93"/>
        <end position="113"/>
    </location>
</feature>
<feature type="transmembrane region" description="Helical" evidence="1">
    <location>
        <begin position="62"/>
        <end position="81"/>
    </location>
</feature>
<proteinExistence type="predicted"/>
<keyword evidence="1" id="KW-1133">Transmembrane helix</keyword>
<name>T0Y7E1_9ZZZZ</name>
<accession>T0Y7E1</accession>
<dbReference type="InterPro" id="IPR036259">
    <property type="entry name" value="MFS_trans_sf"/>
</dbReference>
<feature type="transmembrane region" description="Helical" evidence="1">
    <location>
        <begin position="7"/>
        <end position="25"/>
    </location>
</feature>
<feature type="transmembrane region" description="Helical" evidence="1">
    <location>
        <begin position="152"/>
        <end position="171"/>
    </location>
</feature>
<keyword evidence="1" id="KW-0812">Transmembrane</keyword>
<keyword evidence="1" id="KW-0472">Membrane</keyword>